<dbReference type="HOGENOM" id="CLU_1233455_0_0_9"/>
<dbReference type="PATRIC" id="fig|1121864.4.peg.1204"/>
<comment type="caution">
    <text evidence="1">The sequence shown here is derived from an EMBL/GenBank/DDBJ whole genome shotgun (WGS) entry which is preliminary data.</text>
</comment>
<gene>
    <name evidence="1" type="ORF">OMO_02126</name>
</gene>
<proteinExistence type="predicted"/>
<sequence>MKLEIRCPKCGQPYKINVDEDFFKGKPTTCPNNHEYYFYTETPKYAILFNLSIEAFKNEYYFEAFQTLYTGFEVFKQDFVANYYYNKCNDWKKVENLIAKLKRSDQIDGAYSLAYSEEFGELPASISNRLVTKRNSIIHNGEIPSKSEIIKLGNTVFKFVCETLINTSFSNDYYNQLIKRTINNVTEKSFTLSSFVGLPIIDVYSQFKDNNDTDNLFEYYVYNT</sequence>
<protein>
    <submittedName>
        <fullName evidence="1">Uncharacterized protein</fullName>
    </submittedName>
</protein>
<dbReference type="EMBL" id="AHYS01000011">
    <property type="protein sequence ID" value="ESK60468.1"/>
    <property type="molecule type" value="Genomic_DNA"/>
</dbReference>
<evidence type="ECO:0000313" key="1">
    <source>
        <dbReference type="EMBL" id="ESK60468.1"/>
    </source>
</evidence>
<dbReference type="AlphaFoldDB" id="S1QWL3"/>
<dbReference type="OrthoDB" id="9110500at2"/>
<reference evidence="1 2" key="1">
    <citation type="submission" date="2013-10" db="EMBL/GenBank/DDBJ databases">
        <title>The Genome Sequence of Enterococcus cecorum DSM 20682 (= ATCC 43198) (Illumina assembly).</title>
        <authorList>
            <consortium name="The Broad Institute Genomics Platform"/>
            <consortium name="The Broad Institute Genome Sequencing Center for Infectious Disease"/>
            <person name="Earl A."/>
            <person name="Russ C."/>
            <person name="Gilmore M."/>
            <person name="Surin D."/>
            <person name="Walker B."/>
            <person name="Young S."/>
            <person name="Zeng Q."/>
            <person name="Gargeya S."/>
            <person name="Fitzgerald M."/>
            <person name="Haas B."/>
            <person name="Abouelleil A."/>
            <person name="Allen A.W."/>
            <person name="Alvarado L."/>
            <person name="Arachchi H.M."/>
            <person name="Berlin A.M."/>
            <person name="Chapman S.B."/>
            <person name="Gainer-Dewar J."/>
            <person name="Goldberg J."/>
            <person name="Griggs A."/>
            <person name="Gujja S."/>
            <person name="Hansen M."/>
            <person name="Howarth C."/>
            <person name="Imamovic A."/>
            <person name="Ireland A."/>
            <person name="Larimer J."/>
            <person name="McCowan C."/>
            <person name="Murphy C."/>
            <person name="Pearson M."/>
            <person name="Poon T.W."/>
            <person name="Priest M."/>
            <person name="Roberts A."/>
            <person name="Saif S."/>
            <person name="Shea T."/>
            <person name="Sisk P."/>
            <person name="Sykes S."/>
            <person name="Wortman J."/>
            <person name="Nusbaum C."/>
            <person name="Birren B."/>
        </authorList>
    </citation>
    <scope>NUCLEOTIDE SEQUENCE [LARGE SCALE GENOMIC DNA]</scope>
    <source>
        <strain evidence="1 2">ATCC 43198</strain>
    </source>
</reference>
<dbReference type="RefSeq" id="WP_016251378.1">
    <property type="nucleotide sequence ID" value="NZ_ASWI01000004.1"/>
</dbReference>
<dbReference type="GeneID" id="60870830"/>
<organism evidence="1 2">
    <name type="scientific">Enterococcus cecorum DSM 20682 = ATCC 43198</name>
    <dbReference type="NCBI Taxonomy" id="1121864"/>
    <lineage>
        <taxon>Bacteria</taxon>
        <taxon>Bacillati</taxon>
        <taxon>Bacillota</taxon>
        <taxon>Bacilli</taxon>
        <taxon>Lactobacillales</taxon>
        <taxon>Enterococcaceae</taxon>
        <taxon>Enterococcus</taxon>
    </lineage>
</organism>
<name>S1QWL3_9ENTE</name>
<evidence type="ECO:0000313" key="2">
    <source>
        <dbReference type="Proteomes" id="UP000017415"/>
    </source>
</evidence>
<dbReference type="eggNOG" id="ENOG503041Y">
    <property type="taxonomic scope" value="Bacteria"/>
</dbReference>
<accession>S1QWL3</accession>
<keyword evidence="2" id="KW-1185">Reference proteome</keyword>
<dbReference type="Proteomes" id="UP000017415">
    <property type="component" value="Unassembled WGS sequence"/>
</dbReference>